<dbReference type="Proteomes" id="UP000295703">
    <property type="component" value="Unassembled WGS sequence"/>
</dbReference>
<organism evidence="2 3">
    <name type="scientific">Colletotrichum trifolii</name>
    <dbReference type="NCBI Taxonomy" id="5466"/>
    <lineage>
        <taxon>Eukaryota</taxon>
        <taxon>Fungi</taxon>
        <taxon>Dikarya</taxon>
        <taxon>Ascomycota</taxon>
        <taxon>Pezizomycotina</taxon>
        <taxon>Sordariomycetes</taxon>
        <taxon>Hypocreomycetidae</taxon>
        <taxon>Glomerellales</taxon>
        <taxon>Glomerellaceae</taxon>
        <taxon>Colletotrichum</taxon>
        <taxon>Colletotrichum orbiculare species complex</taxon>
    </lineage>
</organism>
<protein>
    <submittedName>
        <fullName evidence="2">54S ribosomal protein L11</fullName>
    </submittedName>
</protein>
<accession>A0A4R8RP13</accession>
<evidence type="ECO:0000313" key="2">
    <source>
        <dbReference type="EMBL" id="TDZ71948.1"/>
    </source>
</evidence>
<dbReference type="InterPro" id="IPR047865">
    <property type="entry name" value="Ribosomal_uL10_bac_type"/>
</dbReference>
<dbReference type="SUPFAM" id="SSF160369">
    <property type="entry name" value="Ribosomal protein L10-like"/>
    <property type="match status" value="1"/>
</dbReference>
<sequence length="473" mass="52522">MGSSILSDADFNMAAEKFDEIVTTVVAVRNQEADVHGQAERRLPKLSKPILEFLLRAESWRRRQERRGYPWEWPYQKLVEIYKIILYTHRDLYDDGRIVLKSASGAKARDKAWKAWLENYRPWNDCEVHMLSELEELGSRRKKRGEMPPRLPQQAARALRRLATPSAPITRYLSTTTPYLAAPSAVSPSALRLPSDYLPATKPPSARPPETRKSQLIRTYTSLLRTTPLILFFQHINLTADEWSAVRRELNAALTAATPEGSPLPGKEIHLQVLRTRMFNVALKLAEFYDPEVAKADPKTPQGRKGPLVHDLSAAAYEAMKDLKVPEDSAYAQISPLLCGPTAALVFPAVSPAHLAAAIKTLSPSPGKFAAPTRKKNPSYYDPLVQSGLQKLLLVGGRIEGDVFDVEGVKWVGGIEGGLDGLRAQLVYLLQSAGLGLTNALEAGSKSLWLTLEGRKTMLEDEGKEGVEEKKSE</sequence>
<dbReference type="GO" id="GO:0005840">
    <property type="term" value="C:ribosome"/>
    <property type="evidence" value="ECO:0007669"/>
    <property type="project" value="UniProtKB-KW"/>
</dbReference>
<proteinExistence type="inferred from homology"/>
<dbReference type="PANTHER" id="PTHR11560">
    <property type="entry name" value="39S RIBOSOMAL PROTEIN L10, MITOCHONDRIAL"/>
    <property type="match status" value="1"/>
</dbReference>
<gene>
    <name evidence="2" type="ORF">CTRI78_v001553</name>
</gene>
<keyword evidence="2" id="KW-0687">Ribonucleoprotein</keyword>
<dbReference type="Gene3D" id="3.30.70.1730">
    <property type="match status" value="1"/>
</dbReference>
<keyword evidence="3" id="KW-1185">Reference proteome</keyword>
<name>A0A4R8RP13_COLTR</name>
<comment type="similarity">
    <text evidence="1">Belongs to the universal ribosomal protein uL10 family.</text>
</comment>
<dbReference type="EMBL" id="RYZW01000008">
    <property type="protein sequence ID" value="TDZ71948.1"/>
    <property type="molecule type" value="Genomic_DNA"/>
</dbReference>
<evidence type="ECO:0000313" key="3">
    <source>
        <dbReference type="Proteomes" id="UP000295703"/>
    </source>
</evidence>
<evidence type="ECO:0000256" key="1">
    <source>
        <dbReference type="ARBA" id="ARBA00008889"/>
    </source>
</evidence>
<dbReference type="STRING" id="5466.A0A4R8RP13"/>
<keyword evidence="2" id="KW-0689">Ribosomal protein</keyword>
<reference evidence="2 3" key="1">
    <citation type="submission" date="2018-12" db="EMBL/GenBank/DDBJ databases">
        <title>Genome sequence and assembly of Colletotrichum trifolii.</title>
        <authorList>
            <person name="Gan P."/>
            <person name="Shirasu K."/>
        </authorList>
    </citation>
    <scope>NUCLEOTIDE SEQUENCE [LARGE SCALE GENOMIC DNA]</scope>
    <source>
        <strain evidence="2 3">543-2</strain>
    </source>
</reference>
<dbReference type="AlphaFoldDB" id="A0A4R8RP13"/>
<dbReference type="InterPro" id="IPR043141">
    <property type="entry name" value="Ribosomal_uL10-like_sf"/>
</dbReference>
<comment type="caution">
    <text evidence="2">The sequence shown here is derived from an EMBL/GenBank/DDBJ whole genome shotgun (WGS) entry which is preliminary data.</text>
</comment>